<dbReference type="PANTHER" id="PTHR30616:SF2">
    <property type="entry name" value="PURINE NUCLEOSIDE PHOSPHORYLASE LACC1"/>
    <property type="match status" value="1"/>
</dbReference>
<gene>
    <name evidence="11" type="ORF">HY29_07150</name>
</gene>
<comment type="catalytic activity">
    <reaction evidence="1">
        <text>inosine + phosphate = alpha-D-ribose 1-phosphate + hypoxanthine</text>
        <dbReference type="Rhea" id="RHEA:27646"/>
        <dbReference type="ChEBI" id="CHEBI:17368"/>
        <dbReference type="ChEBI" id="CHEBI:17596"/>
        <dbReference type="ChEBI" id="CHEBI:43474"/>
        <dbReference type="ChEBI" id="CHEBI:57720"/>
        <dbReference type="EC" id="2.4.2.1"/>
    </reaction>
    <physiologicalReaction direction="left-to-right" evidence="1">
        <dbReference type="Rhea" id="RHEA:27647"/>
    </physiologicalReaction>
</comment>
<dbReference type="RefSeq" id="WP_051601784.1">
    <property type="nucleotide sequence ID" value="NZ_AWFF01000109.1"/>
</dbReference>
<evidence type="ECO:0000256" key="7">
    <source>
        <dbReference type="ARBA" id="ARBA00047989"/>
    </source>
</evidence>
<protein>
    <recommendedName>
        <fullName evidence="10">Purine nucleoside phosphorylase</fullName>
    </recommendedName>
</protein>
<dbReference type="OrthoDB" id="4279at2"/>
<organism evidence="11 12">
    <name type="scientific">Hyphomonas beringensis</name>
    <dbReference type="NCBI Taxonomy" id="1280946"/>
    <lineage>
        <taxon>Bacteria</taxon>
        <taxon>Pseudomonadati</taxon>
        <taxon>Pseudomonadota</taxon>
        <taxon>Alphaproteobacteria</taxon>
        <taxon>Hyphomonadales</taxon>
        <taxon>Hyphomonadaceae</taxon>
        <taxon>Hyphomonas</taxon>
    </lineage>
</organism>
<evidence type="ECO:0000256" key="8">
    <source>
        <dbReference type="ARBA" id="ARBA00048968"/>
    </source>
</evidence>
<comment type="catalytic activity">
    <reaction evidence="7">
        <text>adenosine + H2O + H(+) = inosine + NH4(+)</text>
        <dbReference type="Rhea" id="RHEA:24408"/>
        <dbReference type="ChEBI" id="CHEBI:15377"/>
        <dbReference type="ChEBI" id="CHEBI:15378"/>
        <dbReference type="ChEBI" id="CHEBI:16335"/>
        <dbReference type="ChEBI" id="CHEBI:17596"/>
        <dbReference type="ChEBI" id="CHEBI:28938"/>
        <dbReference type="EC" id="3.5.4.4"/>
    </reaction>
    <physiologicalReaction direction="left-to-right" evidence="7">
        <dbReference type="Rhea" id="RHEA:24409"/>
    </physiologicalReaction>
</comment>
<dbReference type="GO" id="GO:0005507">
    <property type="term" value="F:copper ion binding"/>
    <property type="evidence" value="ECO:0007669"/>
    <property type="project" value="TreeGrafter"/>
</dbReference>
<dbReference type="STRING" id="1280946.HY29_07150"/>
<evidence type="ECO:0000256" key="10">
    <source>
        <dbReference type="RuleBase" id="RU361274"/>
    </source>
</evidence>
<dbReference type="Pfam" id="PF02578">
    <property type="entry name" value="Cu-oxidase_4"/>
    <property type="match status" value="1"/>
</dbReference>
<evidence type="ECO:0000313" key="11">
    <source>
        <dbReference type="EMBL" id="KCZ50533.1"/>
    </source>
</evidence>
<evidence type="ECO:0000313" key="12">
    <source>
        <dbReference type="Proteomes" id="UP000027037"/>
    </source>
</evidence>
<dbReference type="InterPro" id="IPR003730">
    <property type="entry name" value="Cu_polyphenol_OxRdtase"/>
</dbReference>
<dbReference type="Gene3D" id="3.60.140.10">
    <property type="entry name" value="CNF1/YfiH-like putative cysteine hydrolases"/>
    <property type="match status" value="1"/>
</dbReference>
<comment type="catalytic activity">
    <reaction evidence="8">
        <text>adenosine + phosphate = alpha-D-ribose 1-phosphate + adenine</text>
        <dbReference type="Rhea" id="RHEA:27642"/>
        <dbReference type="ChEBI" id="CHEBI:16335"/>
        <dbReference type="ChEBI" id="CHEBI:16708"/>
        <dbReference type="ChEBI" id="CHEBI:43474"/>
        <dbReference type="ChEBI" id="CHEBI:57720"/>
        <dbReference type="EC" id="2.4.2.1"/>
    </reaction>
    <physiologicalReaction direction="left-to-right" evidence="8">
        <dbReference type="Rhea" id="RHEA:27643"/>
    </physiologicalReaction>
</comment>
<dbReference type="Proteomes" id="UP000027037">
    <property type="component" value="Unassembled WGS sequence"/>
</dbReference>
<keyword evidence="5" id="KW-0378">Hydrolase</keyword>
<dbReference type="SUPFAM" id="SSF64438">
    <property type="entry name" value="CNF1/YfiH-like putative cysteine hydrolases"/>
    <property type="match status" value="1"/>
</dbReference>
<dbReference type="NCBIfam" id="TIGR00726">
    <property type="entry name" value="peptidoglycan editing factor PgeF"/>
    <property type="match status" value="1"/>
</dbReference>
<comment type="caution">
    <text evidence="11">The sequence shown here is derived from an EMBL/GenBank/DDBJ whole genome shotgun (WGS) entry which is preliminary data.</text>
</comment>
<keyword evidence="12" id="KW-1185">Reference proteome</keyword>
<dbReference type="InterPro" id="IPR038371">
    <property type="entry name" value="Cu_polyphenol_OxRdtase_sf"/>
</dbReference>
<dbReference type="eggNOG" id="COG1496">
    <property type="taxonomic scope" value="Bacteria"/>
</dbReference>
<name>A0A062TYG4_9PROT</name>
<evidence type="ECO:0000256" key="9">
    <source>
        <dbReference type="ARBA" id="ARBA00049893"/>
    </source>
</evidence>
<proteinExistence type="inferred from homology"/>
<dbReference type="GO" id="GO:0016787">
    <property type="term" value="F:hydrolase activity"/>
    <property type="evidence" value="ECO:0007669"/>
    <property type="project" value="UniProtKB-KW"/>
</dbReference>
<sequence>MTPPPPHVEAPNLSPLPGIRHGFFGRQGGVSTGIYTSLNVGIGSDDAPENIAANRERLRVAMQADALLSCYQIHSADVVHVTEAWDARPKADAMVTTEKGMGLCILTADCTPVLFADIEAGIIGAAHAGWKGAIGGVLDATVSAMTDLGAKADRITAAIGPTIQQASYEVGPEFRETFLAQSPESAALFTQGSSDRYHFDLPGYCHQRLKKLGLQDIHNTGLDTCALEDSYFSNRRRNHRREPDYGRNASVILLEV</sequence>
<dbReference type="InterPro" id="IPR011324">
    <property type="entry name" value="Cytotoxic_necrot_fac-like_cat"/>
</dbReference>
<dbReference type="GO" id="GO:0017061">
    <property type="term" value="F:S-methyl-5-thioadenosine phosphorylase activity"/>
    <property type="evidence" value="ECO:0007669"/>
    <property type="project" value="UniProtKB-EC"/>
</dbReference>
<evidence type="ECO:0000256" key="5">
    <source>
        <dbReference type="ARBA" id="ARBA00022801"/>
    </source>
</evidence>
<evidence type="ECO:0000256" key="3">
    <source>
        <dbReference type="ARBA" id="ARBA00022679"/>
    </source>
</evidence>
<dbReference type="AlphaFoldDB" id="A0A062TYG4"/>
<accession>A0A062TYG4</accession>
<comment type="similarity">
    <text evidence="2 10">Belongs to the purine nucleoside phosphorylase YfiH/LACC1 family.</text>
</comment>
<comment type="catalytic activity">
    <reaction evidence="9">
        <text>S-methyl-5'-thioadenosine + phosphate = 5-(methylsulfanyl)-alpha-D-ribose 1-phosphate + adenine</text>
        <dbReference type="Rhea" id="RHEA:11852"/>
        <dbReference type="ChEBI" id="CHEBI:16708"/>
        <dbReference type="ChEBI" id="CHEBI:17509"/>
        <dbReference type="ChEBI" id="CHEBI:43474"/>
        <dbReference type="ChEBI" id="CHEBI:58533"/>
        <dbReference type="EC" id="2.4.2.28"/>
    </reaction>
    <physiologicalReaction direction="left-to-right" evidence="9">
        <dbReference type="Rhea" id="RHEA:11853"/>
    </physiologicalReaction>
</comment>
<evidence type="ECO:0000256" key="1">
    <source>
        <dbReference type="ARBA" id="ARBA00000553"/>
    </source>
</evidence>
<keyword evidence="3" id="KW-0808">Transferase</keyword>
<evidence type="ECO:0000256" key="6">
    <source>
        <dbReference type="ARBA" id="ARBA00022833"/>
    </source>
</evidence>
<evidence type="ECO:0000256" key="2">
    <source>
        <dbReference type="ARBA" id="ARBA00007353"/>
    </source>
</evidence>
<keyword evidence="6" id="KW-0862">Zinc</keyword>
<dbReference type="EMBL" id="AWFF01000109">
    <property type="protein sequence ID" value="KCZ50533.1"/>
    <property type="molecule type" value="Genomic_DNA"/>
</dbReference>
<dbReference type="PANTHER" id="PTHR30616">
    <property type="entry name" value="UNCHARACTERIZED PROTEIN YFIH"/>
    <property type="match status" value="1"/>
</dbReference>
<keyword evidence="4" id="KW-0479">Metal-binding</keyword>
<dbReference type="CDD" id="cd16833">
    <property type="entry name" value="YfiH"/>
    <property type="match status" value="1"/>
</dbReference>
<dbReference type="PATRIC" id="fig|1280946.3.peg.3529"/>
<evidence type="ECO:0000256" key="4">
    <source>
        <dbReference type="ARBA" id="ARBA00022723"/>
    </source>
</evidence>
<reference evidence="11 12" key="1">
    <citation type="journal article" date="2014" name="Antonie Van Leeuwenhoek">
        <title>Hyphomonas beringensis sp. nov. and Hyphomonas chukchiensis sp. nov., isolated from surface seawater of the Bering Sea and Chukchi Sea.</title>
        <authorList>
            <person name="Li C."/>
            <person name="Lai Q."/>
            <person name="Li G."/>
            <person name="Dong C."/>
            <person name="Wang J."/>
            <person name="Liao Y."/>
            <person name="Shao Z."/>
        </authorList>
    </citation>
    <scope>NUCLEOTIDE SEQUENCE [LARGE SCALE GENOMIC DNA]</scope>
    <source>
        <strain evidence="11 12">25B14_1</strain>
    </source>
</reference>